<dbReference type="NCBIfam" id="TIGR00347">
    <property type="entry name" value="bioD"/>
    <property type="match status" value="1"/>
</dbReference>
<feature type="binding site" evidence="8">
    <location>
        <begin position="12"/>
        <end position="17"/>
    </location>
    <ligand>
        <name>ATP</name>
        <dbReference type="ChEBI" id="CHEBI:30616"/>
    </ligand>
</feature>
<feature type="binding site" evidence="8">
    <location>
        <begin position="120"/>
        <end position="123"/>
    </location>
    <ligand>
        <name>ATP</name>
        <dbReference type="ChEBI" id="CHEBI:30616"/>
    </ligand>
</feature>
<feature type="active site" evidence="8">
    <location>
        <position position="37"/>
    </location>
</feature>
<keyword evidence="6 8" id="KW-0067">ATP-binding</keyword>
<comment type="catalytic activity">
    <reaction evidence="8">
        <text>(7R,8S)-7,8-diammoniononanoate + CO2 + ATP = (4R,5S)-dethiobiotin + ADP + phosphate + 3 H(+)</text>
        <dbReference type="Rhea" id="RHEA:15805"/>
        <dbReference type="ChEBI" id="CHEBI:15378"/>
        <dbReference type="ChEBI" id="CHEBI:16526"/>
        <dbReference type="ChEBI" id="CHEBI:30616"/>
        <dbReference type="ChEBI" id="CHEBI:43474"/>
        <dbReference type="ChEBI" id="CHEBI:149469"/>
        <dbReference type="ChEBI" id="CHEBI:149473"/>
        <dbReference type="ChEBI" id="CHEBI:456216"/>
        <dbReference type="EC" id="6.3.3.3"/>
    </reaction>
</comment>
<evidence type="ECO:0000256" key="3">
    <source>
        <dbReference type="ARBA" id="ARBA00022723"/>
    </source>
</evidence>
<sequence>MKRYFITGTDTDAGKTYVTRIMAKTLAEQSLRVSCLKPVAAGAVEGLDEVGKPQLHNDDALILKNAANSQLTYHQVNPFCFVEAIAPHIAAKINQQTITLEQIRQHIESLSLKDDICLVEGAGGFLVPLNDNESFADIPEAIGAEVILVVGMKLGCINHALLTVQAIQAKGLTLRGWIANQINPGMEVYQDNLDTLTRMIDAPLIAVAEHNAESLTSSYGSGKNLSQWLL</sequence>
<evidence type="ECO:0000256" key="4">
    <source>
        <dbReference type="ARBA" id="ARBA00022741"/>
    </source>
</evidence>
<evidence type="ECO:0000256" key="7">
    <source>
        <dbReference type="ARBA" id="ARBA00022842"/>
    </source>
</evidence>
<evidence type="ECO:0000256" key="1">
    <source>
        <dbReference type="ARBA" id="ARBA00022490"/>
    </source>
</evidence>
<comment type="cofactor">
    <cofactor evidence="8">
        <name>Mg(2+)</name>
        <dbReference type="ChEBI" id="CHEBI:18420"/>
    </cofactor>
</comment>
<dbReference type="InterPro" id="IPR004472">
    <property type="entry name" value="DTB_synth_BioD"/>
</dbReference>
<feature type="binding site" evidence="8">
    <location>
        <position position="16"/>
    </location>
    <ligand>
        <name>Mg(2+)</name>
        <dbReference type="ChEBI" id="CHEBI:18420"/>
    </ligand>
</feature>
<evidence type="ECO:0000256" key="5">
    <source>
        <dbReference type="ARBA" id="ARBA00022756"/>
    </source>
</evidence>
<evidence type="ECO:0000313" key="9">
    <source>
        <dbReference type="EMBL" id="PWK51764.1"/>
    </source>
</evidence>
<dbReference type="PANTHER" id="PTHR43210:SF5">
    <property type="entry name" value="DETHIOBIOTIN SYNTHETASE"/>
    <property type="match status" value="1"/>
</dbReference>
<keyword evidence="3 8" id="KW-0479">Metal-binding</keyword>
<dbReference type="EMBL" id="QGGU01000005">
    <property type="protein sequence ID" value="PWK51764.1"/>
    <property type="molecule type" value="Genomic_DNA"/>
</dbReference>
<feature type="binding site" evidence="8">
    <location>
        <position position="59"/>
    </location>
    <ligand>
        <name>ATP</name>
        <dbReference type="ChEBI" id="CHEBI:30616"/>
    </ligand>
</feature>
<dbReference type="Proteomes" id="UP000245790">
    <property type="component" value="Unassembled WGS sequence"/>
</dbReference>
<gene>
    <name evidence="8" type="primary">bioD</name>
    <name evidence="9" type="ORF">C8D97_10579</name>
</gene>
<dbReference type="FunFam" id="3.40.50.300:FF:000292">
    <property type="entry name" value="ATP-dependent dethiobiotin synthetase BioD"/>
    <property type="match status" value="1"/>
</dbReference>
<evidence type="ECO:0000256" key="6">
    <source>
        <dbReference type="ARBA" id="ARBA00022840"/>
    </source>
</evidence>
<dbReference type="EC" id="6.3.3.3" evidence="8"/>
<keyword evidence="5 8" id="KW-0093">Biotin biosynthesis</keyword>
<dbReference type="PANTHER" id="PTHR43210">
    <property type="entry name" value="DETHIOBIOTIN SYNTHETASE"/>
    <property type="match status" value="1"/>
</dbReference>
<dbReference type="HAMAP" id="MF_00336">
    <property type="entry name" value="BioD"/>
    <property type="match status" value="1"/>
</dbReference>
<comment type="caution">
    <text evidence="8">Lacks conserved residue(s) required for the propagation of feature annotation.</text>
</comment>
<dbReference type="Gene3D" id="3.40.50.300">
    <property type="entry name" value="P-loop containing nucleotide triphosphate hydrolases"/>
    <property type="match status" value="1"/>
</dbReference>
<dbReference type="GO" id="GO:0000287">
    <property type="term" value="F:magnesium ion binding"/>
    <property type="evidence" value="ECO:0007669"/>
    <property type="project" value="UniProtKB-UniRule"/>
</dbReference>
<comment type="subunit">
    <text evidence="8">Homodimer.</text>
</comment>
<feature type="binding site" evidence="8">
    <location>
        <position position="59"/>
    </location>
    <ligand>
        <name>Mg(2+)</name>
        <dbReference type="ChEBI" id="CHEBI:18420"/>
    </ligand>
</feature>
<dbReference type="InterPro" id="IPR027417">
    <property type="entry name" value="P-loop_NTPase"/>
</dbReference>
<keyword evidence="4 8" id="KW-0547">Nucleotide-binding</keyword>
<keyword evidence="1 8" id="KW-0963">Cytoplasm</keyword>
<comment type="function">
    <text evidence="8">Catalyzes a mechanistically unusual reaction, the ATP-dependent insertion of CO2 between the N7 and N8 nitrogen atoms of 7,8-diaminopelargonic acid (DAPA, also called 7,8-diammoniononanoate) to form a ureido ring.</text>
</comment>
<dbReference type="GO" id="GO:0005524">
    <property type="term" value="F:ATP binding"/>
    <property type="evidence" value="ECO:0007669"/>
    <property type="project" value="UniProtKB-UniRule"/>
</dbReference>
<feature type="binding site" evidence="8">
    <location>
        <position position="120"/>
    </location>
    <ligand>
        <name>Mg(2+)</name>
        <dbReference type="ChEBI" id="CHEBI:18420"/>
    </ligand>
</feature>
<organism evidence="9 10">
    <name type="scientific">Pleionea mediterranea</name>
    <dbReference type="NCBI Taxonomy" id="523701"/>
    <lineage>
        <taxon>Bacteria</taxon>
        <taxon>Pseudomonadati</taxon>
        <taxon>Pseudomonadota</taxon>
        <taxon>Gammaproteobacteria</taxon>
        <taxon>Oceanospirillales</taxon>
        <taxon>Pleioneaceae</taxon>
        <taxon>Pleionea</taxon>
    </lineage>
</organism>
<evidence type="ECO:0000313" key="10">
    <source>
        <dbReference type="Proteomes" id="UP000245790"/>
    </source>
</evidence>
<keyword evidence="7 8" id="KW-0460">Magnesium</keyword>
<reference evidence="9 10" key="1">
    <citation type="submission" date="2018-05" db="EMBL/GenBank/DDBJ databases">
        <title>Genomic Encyclopedia of Type Strains, Phase IV (KMG-IV): sequencing the most valuable type-strain genomes for metagenomic binning, comparative biology and taxonomic classification.</title>
        <authorList>
            <person name="Goeker M."/>
        </authorList>
    </citation>
    <scope>NUCLEOTIDE SEQUENCE [LARGE SCALE GENOMIC DNA]</scope>
    <source>
        <strain evidence="9 10">DSM 25350</strain>
    </source>
</reference>
<dbReference type="AlphaFoldDB" id="A0A316FSU2"/>
<name>A0A316FSU2_9GAMM</name>
<dbReference type="Pfam" id="PF13500">
    <property type="entry name" value="AAA_26"/>
    <property type="match status" value="1"/>
</dbReference>
<evidence type="ECO:0000256" key="8">
    <source>
        <dbReference type="HAMAP-Rule" id="MF_00336"/>
    </source>
</evidence>
<dbReference type="GO" id="GO:0004141">
    <property type="term" value="F:dethiobiotin synthase activity"/>
    <property type="evidence" value="ECO:0007669"/>
    <property type="project" value="UniProtKB-UniRule"/>
</dbReference>
<feature type="binding site" evidence="8">
    <location>
        <begin position="180"/>
        <end position="181"/>
    </location>
    <ligand>
        <name>ATP</name>
        <dbReference type="ChEBI" id="CHEBI:30616"/>
    </ligand>
</feature>
<dbReference type="GO" id="GO:0009102">
    <property type="term" value="P:biotin biosynthetic process"/>
    <property type="evidence" value="ECO:0007669"/>
    <property type="project" value="UniProtKB-UniRule"/>
</dbReference>
<dbReference type="GO" id="GO:0042803">
    <property type="term" value="F:protein homodimerization activity"/>
    <property type="evidence" value="ECO:0007669"/>
    <property type="project" value="UniProtKB-ARBA"/>
</dbReference>
<dbReference type="UniPathway" id="UPA00078">
    <property type="reaction ID" value="UER00161"/>
</dbReference>
<comment type="subcellular location">
    <subcellularLocation>
        <location evidence="8">Cytoplasm</location>
    </subcellularLocation>
</comment>
<dbReference type="SUPFAM" id="SSF52540">
    <property type="entry name" value="P-loop containing nucleoside triphosphate hydrolases"/>
    <property type="match status" value="1"/>
</dbReference>
<evidence type="ECO:0000256" key="2">
    <source>
        <dbReference type="ARBA" id="ARBA00022598"/>
    </source>
</evidence>
<comment type="caution">
    <text evidence="9">The sequence shown here is derived from an EMBL/GenBank/DDBJ whole genome shotgun (WGS) entry which is preliminary data.</text>
</comment>
<comment type="pathway">
    <text evidence="8">Cofactor biosynthesis; biotin biosynthesis; biotin from 7,8-diaminononanoate: step 1/2.</text>
</comment>
<dbReference type="CDD" id="cd03109">
    <property type="entry name" value="DTBS"/>
    <property type="match status" value="1"/>
</dbReference>
<keyword evidence="10" id="KW-1185">Reference proteome</keyword>
<protein>
    <recommendedName>
        <fullName evidence="8">ATP-dependent dethiobiotin synthetase BioD</fullName>
        <ecNumber evidence="8">6.3.3.3</ecNumber>
    </recommendedName>
    <alternativeName>
        <fullName evidence="8">DTB synthetase</fullName>
        <shortName evidence="8">DTBS</shortName>
    </alternativeName>
    <alternativeName>
        <fullName evidence="8">Dethiobiotin synthase</fullName>
    </alternativeName>
</protein>
<dbReference type="GO" id="GO:0005829">
    <property type="term" value="C:cytosol"/>
    <property type="evidence" value="ECO:0007669"/>
    <property type="project" value="TreeGrafter"/>
</dbReference>
<dbReference type="RefSeq" id="WP_170115179.1">
    <property type="nucleotide sequence ID" value="NZ_QGGU01000005.1"/>
</dbReference>
<keyword evidence="2 8" id="KW-0436">Ligase</keyword>
<proteinExistence type="inferred from homology"/>
<comment type="similarity">
    <text evidence="8">Belongs to the dethiobiotin synthetase family.</text>
</comment>
<accession>A0A316FSU2</accession>
<dbReference type="PIRSF" id="PIRSF006755">
    <property type="entry name" value="DTB_synth"/>
    <property type="match status" value="1"/>
</dbReference>